<evidence type="ECO:0000256" key="10">
    <source>
        <dbReference type="ARBA" id="ARBA00035120"/>
    </source>
</evidence>
<dbReference type="GO" id="GO:0005886">
    <property type="term" value="C:plasma membrane"/>
    <property type="evidence" value="ECO:0007669"/>
    <property type="project" value="UniProtKB-SubCell"/>
</dbReference>
<dbReference type="GO" id="GO:0062054">
    <property type="term" value="F:fluoride channel activity"/>
    <property type="evidence" value="ECO:0007669"/>
    <property type="project" value="UniProtKB-UniRule"/>
</dbReference>
<keyword evidence="3" id="KW-0997">Cell inner membrane</keyword>
<evidence type="ECO:0000256" key="4">
    <source>
        <dbReference type="ARBA" id="ARBA00022692"/>
    </source>
</evidence>
<sequence>MWLSILAVSGGAAIGANARWLLGVWLNHYYPAIPLGTLFANTLGGYLIGLFVALFSENPHISPEWRLFLVTGLFGALTTFSSFTAEILANFQAGRPGLALAGIGLHLGGSLLFAWLGMLTVSLIQDLIGSVP</sequence>
<evidence type="ECO:0000313" key="14">
    <source>
        <dbReference type="Proteomes" id="UP000198641"/>
    </source>
</evidence>
<dbReference type="STRING" id="284577.SAMN05216571_11559"/>
<keyword evidence="5 12" id="KW-1133">Transmembrane helix</keyword>
<evidence type="ECO:0000256" key="7">
    <source>
        <dbReference type="ARBA" id="ARBA00023065"/>
    </source>
</evidence>
<dbReference type="RefSeq" id="WP_092528239.1">
    <property type="nucleotide sequence ID" value="NZ_FNCI01000015.1"/>
</dbReference>
<comment type="function">
    <text evidence="12">Fluoride-specific ion channel. Important for reducing fluoride concentration in the cell, thus reducing its toxicity.</text>
</comment>
<evidence type="ECO:0000256" key="2">
    <source>
        <dbReference type="ARBA" id="ARBA00022475"/>
    </source>
</evidence>
<keyword evidence="2 12" id="KW-1003">Cell membrane</keyword>
<dbReference type="AlphaFoldDB" id="A0A1G7UMM2"/>
<feature type="transmembrane region" description="Helical" evidence="12">
    <location>
        <begin position="28"/>
        <end position="55"/>
    </location>
</feature>
<keyword evidence="14" id="KW-1185">Reference proteome</keyword>
<protein>
    <recommendedName>
        <fullName evidence="12">Fluoride-specific ion channel FluC</fullName>
    </recommendedName>
</protein>
<comment type="subcellular location">
    <subcellularLocation>
        <location evidence="1 12">Cell membrane</location>
        <topology evidence="1 12">Multi-pass membrane protein</topology>
    </subcellularLocation>
</comment>
<evidence type="ECO:0000256" key="6">
    <source>
        <dbReference type="ARBA" id="ARBA00023053"/>
    </source>
</evidence>
<dbReference type="GO" id="GO:0140114">
    <property type="term" value="P:cellular detoxification of fluoride"/>
    <property type="evidence" value="ECO:0007669"/>
    <property type="project" value="UniProtKB-UniRule"/>
</dbReference>
<feature type="transmembrane region" description="Helical" evidence="12">
    <location>
        <begin position="67"/>
        <end position="91"/>
    </location>
</feature>
<evidence type="ECO:0000256" key="5">
    <source>
        <dbReference type="ARBA" id="ARBA00022989"/>
    </source>
</evidence>
<comment type="similarity">
    <text evidence="10 12">Belongs to the fluoride channel Fluc/FEX (TC 1.A.43) family.</text>
</comment>
<keyword evidence="9 12" id="KW-0407">Ion channel</keyword>
<keyword evidence="7 12" id="KW-0406">Ion transport</keyword>
<name>A0A1G7UMM2_9GAMM</name>
<dbReference type="PANTHER" id="PTHR28259:SF1">
    <property type="entry name" value="FLUORIDE EXPORT PROTEIN 1-RELATED"/>
    <property type="match status" value="1"/>
</dbReference>
<evidence type="ECO:0000256" key="9">
    <source>
        <dbReference type="ARBA" id="ARBA00023303"/>
    </source>
</evidence>
<dbReference type="PANTHER" id="PTHR28259">
    <property type="entry name" value="FLUORIDE EXPORT PROTEIN 1-RELATED"/>
    <property type="match status" value="1"/>
</dbReference>
<keyword evidence="4 12" id="KW-0812">Transmembrane</keyword>
<evidence type="ECO:0000256" key="3">
    <source>
        <dbReference type="ARBA" id="ARBA00022519"/>
    </source>
</evidence>
<keyword evidence="6 12" id="KW-0915">Sodium</keyword>
<dbReference type="Proteomes" id="UP000198641">
    <property type="component" value="Unassembled WGS sequence"/>
</dbReference>
<organism evidence="13 14">
    <name type="scientific">Onishia taeanensis</name>
    <dbReference type="NCBI Taxonomy" id="284577"/>
    <lineage>
        <taxon>Bacteria</taxon>
        <taxon>Pseudomonadati</taxon>
        <taxon>Pseudomonadota</taxon>
        <taxon>Gammaproteobacteria</taxon>
        <taxon>Oceanospirillales</taxon>
        <taxon>Halomonadaceae</taxon>
        <taxon>Onishia</taxon>
    </lineage>
</organism>
<evidence type="ECO:0000256" key="11">
    <source>
        <dbReference type="ARBA" id="ARBA00035585"/>
    </source>
</evidence>
<accession>A0A1G7UMM2</accession>
<proteinExistence type="inferred from homology"/>
<dbReference type="Pfam" id="PF02537">
    <property type="entry name" value="CRCB"/>
    <property type="match status" value="1"/>
</dbReference>
<dbReference type="NCBIfam" id="NF010792">
    <property type="entry name" value="PRK14196.1"/>
    <property type="match status" value="1"/>
</dbReference>
<evidence type="ECO:0000313" key="13">
    <source>
        <dbReference type="EMBL" id="SDG48608.1"/>
    </source>
</evidence>
<feature type="binding site" evidence="12">
    <location>
        <position position="78"/>
    </location>
    <ligand>
        <name>Na(+)</name>
        <dbReference type="ChEBI" id="CHEBI:29101"/>
        <note>structural</note>
    </ligand>
</feature>
<dbReference type="GO" id="GO:0046872">
    <property type="term" value="F:metal ion binding"/>
    <property type="evidence" value="ECO:0007669"/>
    <property type="project" value="UniProtKB-KW"/>
</dbReference>
<dbReference type="EMBL" id="FNCI01000015">
    <property type="protein sequence ID" value="SDG48608.1"/>
    <property type="molecule type" value="Genomic_DNA"/>
</dbReference>
<gene>
    <name evidence="12" type="primary">fluC</name>
    <name evidence="12" type="synonym">crcB</name>
    <name evidence="13" type="ORF">SAMN05216571_11559</name>
</gene>
<keyword evidence="12" id="KW-0479">Metal-binding</keyword>
<dbReference type="HAMAP" id="MF_00454">
    <property type="entry name" value="FluC"/>
    <property type="match status" value="1"/>
</dbReference>
<feature type="binding site" evidence="12">
    <location>
        <position position="75"/>
    </location>
    <ligand>
        <name>Na(+)</name>
        <dbReference type="ChEBI" id="CHEBI:29101"/>
        <note>structural</note>
    </ligand>
</feature>
<dbReference type="NCBIfam" id="TIGR00494">
    <property type="entry name" value="crcB"/>
    <property type="match status" value="1"/>
</dbReference>
<reference evidence="13 14" key="1">
    <citation type="submission" date="2016-10" db="EMBL/GenBank/DDBJ databases">
        <authorList>
            <person name="de Groot N.N."/>
        </authorList>
    </citation>
    <scope>NUCLEOTIDE SEQUENCE [LARGE SCALE GENOMIC DNA]</scope>
    <source>
        <strain evidence="13 14">BH539</strain>
    </source>
</reference>
<comment type="catalytic activity">
    <reaction evidence="11">
        <text>fluoride(in) = fluoride(out)</text>
        <dbReference type="Rhea" id="RHEA:76159"/>
        <dbReference type="ChEBI" id="CHEBI:17051"/>
    </reaction>
    <physiologicalReaction direction="left-to-right" evidence="11">
        <dbReference type="Rhea" id="RHEA:76160"/>
    </physiologicalReaction>
</comment>
<feature type="transmembrane region" description="Helical" evidence="12">
    <location>
        <begin position="103"/>
        <end position="124"/>
    </location>
</feature>
<keyword evidence="12" id="KW-0813">Transport</keyword>
<comment type="activity regulation">
    <text evidence="12">Na(+) is not transported, but it plays an essential structural role and its presence is essential for fluoride channel function.</text>
</comment>
<evidence type="ECO:0000256" key="12">
    <source>
        <dbReference type="HAMAP-Rule" id="MF_00454"/>
    </source>
</evidence>
<evidence type="ECO:0000256" key="1">
    <source>
        <dbReference type="ARBA" id="ARBA00004651"/>
    </source>
</evidence>
<dbReference type="OrthoDB" id="9806299at2"/>
<keyword evidence="8 12" id="KW-0472">Membrane</keyword>
<dbReference type="InterPro" id="IPR003691">
    <property type="entry name" value="FluC"/>
</dbReference>
<evidence type="ECO:0000256" key="8">
    <source>
        <dbReference type="ARBA" id="ARBA00023136"/>
    </source>
</evidence>